<protein>
    <submittedName>
        <fullName evidence="1">Uncharacterized protein</fullName>
    </submittedName>
</protein>
<evidence type="ECO:0000313" key="2">
    <source>
        <dbReference type="Proteomes" id="UP001371391"/>
    </source>
</evidence>
<evidence type="ECO:0000313" key="1">
    <source>
        <dbReference type="EMBL" id="MEL0657452.1"/>
    </source>
</evidence>
<reference evidence="1 2" key="1">
    <citation type="submission" date="2024-02" db="EMBL/GenBank/DDBJ databases">
        <title>Bacteria isolated from the canopy kelp, Nereocystis luetkeana.</title>
        <authorList>
            <person name="Pfister C.A."/>
            <person name="Younker I.T."/>
            <person name="Light S.H."/>
        </authorList>
    </citation>
    <scope>NUCLEOTIDE SEQUENCE [LARGE SCALE GENOMIC DNA]</scope>
    <source>
        <strain evidence="1 2">TI.1.03</strain>
    </source>
</reference>
<dbReference type="EMBL" id="JBAKAW010000269">
    <property type="protein sequence ID" value="MEL0657452.1"/>
    <property type="molecule type" value="Genomic_DNA"/>
</dbReference>
<dbReference type="Proteomes" id="UP001371391">
    <property type="component" value="Unassembled WGS sequence"/>
</dbReference>
<gene>
    <name evidence="1" type="ORF">V6257_20965</name>
</gene>
<organism evidence="1 2">
    <name type="scientific">Pseudoalteromonas issachenkonii</name>
    <dbReference type="NCBI Taxonomy" id="152297"/>
    <lineage>
        <taxon>Bacteria</taxon>
        <taxon>Pseudomonadati</taxon>
        <taxon>Pseudomonadota</taxon>
        <taxon>Gammaproteobacteria</taxon>
        <taxon>Alteromonadales</taxon>
        <taxon>Pseudoalteromonadaceae</taxon>
        <taxon>Pseudoalteromonas</taxon>
    </lineage>
</organism>
<proteinExistence type="predicted"/>
<accession>A0ABU9H6D7</accession>
<dbReference type="RefSeq" id="WP_341604168.1">
    <property type="nucleotide sequence ID" value="NZ_JBAKAW010000269.1"/>
</dbReference>
<name>A0ABU9H6D7_9GAMM</name>
<comment type="caution">
    <text evidence="1">The sequence shown here is derived from an EMBL/GenBank/DDBJ whole genome shotgun (WGS) entry which is preliminary data.</text>
</comment>
<sequence length="71" mass="8292">FSLRNHVFTNDFPTKSLIGKRIFYLEPHEHTHDAVLSLLTQWEANVTACFNETSFLDAIKYSELKYDVCLI</sequence>
<feature type="non-terminal residue" evidence="1">
    <location>
        <position position="1"/>
    </location>
</feature>
<keyword evidence="2" id="KW-1185">Reference proteome</keyword>
<feature type="non-terminal residue" evidence="1">
    <location>
        <position position="71"/>
    </location>
</feature>